<feature type="domain" description="6-Cys" evidence="11">
    <location>
        <begin position="490"/>
        <end position="619"/>
    </location>
</feature>
<keyword evidence="3" id="KW-1003">Cell membrane</keyword>
<feature type="compositionally biased region" description="Acidic residues" evidence="9">
    <location>
        <begin position="225"/>
        <end position="254"/>
    </location>
</feature>
<evidence type="ECO:0000256" key="5">
    <source>
        <dbReference type="ARBA" id="ARBA00022737"/>
    </source>
</evidence>
<dbReference type="OMA" id="EYTCDFT"/>
<dbReference type="PANTHER" id="PTHR38796">
    <property type="match status" value="1"/>
</dbReference>
<feature type="compositionally biased region" description="Acidic residues" evidence="9">
    <location>
        <begin position="286"/>
        <end position="298"/>
    </location>
</feature>
<comment type="subcellular location">
    <subcellularLocation>
        <location evidence="1">Cell membrane</location>
    </subcellularLocation>
    <subcellularLocation>
        <location evidence="2">Cell surface</location>
    </subcellularLocation>
</comment>
<feature type="domain" description="6-Cys" evidence="11">
    <location>
        <begin position="2167"/>
        <end position="2373"/>
    </location>
</feature>
<keyword evidence="6" id="KW-0472">Membrane</keyword>
<feature type="domain" description="6-Cys" evidence="11">
    <location>
        <begin position="340"/>
        <end position="487"/>
    </location>
</feature>
<dbReference type="InterPro" id="IPR038160">
    <property type="entry name" value="6_CYS_dom_sf"/>
</dbReference>
<evidence type="ECO:0000256" key="6">
    <source>
        <dbReference type="ARBA" id="ARBA00023136"/>
    </source>
</evidence>
<gene>
    <name evidence="12" type="ORF">PGO_041170</name>
</gene>
<evidence type="ECO:0000256" key="3">
    <source>
        <dbReference type="ARBA" id="ARBA00022475"/>
    </source>
</evidence>
<keyword evidence="13" id="KW-1185">Reference proteome</keyword>
<keyword evidence="8" id="KW-0325">Glycoprotein</keyword>
<dbReference type="Pfam" id="PF07422">
    <property type="entry name" value="s48_45"/>
    <property type="match status" value="8"/>
</dbReference>
<dbReference type="GeneID" id="39746228"/>
<dbReference type="Proteomes" id="UP000195521">
    <property type="component" value="Unassembled WGS sequence"/>
</dbReference>
<keyword evidence="7" id="KW-1015">Disulfide bond</keyword>
<dbReference type="PANTHER" id="PTHR38796:SF1">
    <property type="entry name" value="ANCHORED PROTEIN, PUTATIVE (AFU_ORTHOLOGUE AFUA_4G09600)-RELATED"/>
    <property type="match status" value="1"/>
</dbReference>
<feature type="domain" description="6-Cys" evidence="11">
    <location>
        <begin position="2674"/>
        <end position="2807"/>
    </location>
</feature>
<dbReference type="PROSITE" id="PS51701">
    <property type="entry name" value="6_CYS"/>
    <property type="match status" value="12"/>
</dbReference>
<evidence type="ECO:0000256" key="2">
    <source>
        <dbReference type="ARBA" id="ARBA00004241"/>
    </source>
</evidence>
<feature type="domain" description="6-Cys" evidence="11">
    <location>
        <begin position="1435"/>
        <end position="1624"/>
    </location>
</feature>
<proteinExistence type="predicted"/>
<feature type="domain" description="6-Cys" evidence="11">
    <location>
        <begin position="1018"/>
        <end position="1168"/>
    </location>
</feature>
<dbReference type="RefSeq" id="XP_028542106.1">
    <property type="nucleotide sequence ID" value="XM_028686305.1"/>
</dbReference>
<dbReference type="InterPro" id="IPR010884">
    <property type="entry name" value="6_CYS_dom"/>
</dbReference>
<feature type="domain" description="6-Cys" evidence="11">
    <location>
        <begin position="2376"/>
        <end position="2520"/>
    </location>
</feature>
<evidence type="ECO:0000256" key="4">
    <source>
        <dbReference type="ARBA" id="ARBA00022729"/>
    </source>
</evidence>
<evidence type="ECO:0000313" key="13">
    <source>
        <dbReference type="Proteomes" id="UP000195521"/>
    </source>
</evidence>
<feature type="chain" id="PRO_5012575783" evidence="10">
    <location>
        <begin position="24"/>
        <end position="2828"/>
    </location>
</feature>
<dbReference type="GO" id="GO:0005886">
    <property type="term" value="C:plasma membrane"/>
    <property type="evidence" value="ECO:0007669"/>
    <property type="project" value="UniProtKB-SubCell"/>
</dbReference>
<evidence type="ECO:0000256" key="1">
    <source>
        <dbReference type="ARBA" id="ARBA00004236"/>
    </source>
</evidence>
<dbReference type="InterPro" id="IPR051444">
    <property type="entry name" value="Parasite_Repro/Invasion_Surf"/>
</dbReference>
<feature type="signal peptide" evidence="10">
    <location>
        <begin position="1"/>
        <end position="23"/>
    </location>
</feature>
<comment type="caution">
    <text evidence="12">The sequence shown here is derived from an EMBL/GenBank/DDBJ whole genome shotgun (WGS) entry which is preliminary data.</text>
</comment>
<feature type="domain" description="6-Cys" evidence="11">
    <location>
        <begin position="1171"/>
        <end position="1295"/>
    </location>
</feature>
<evidence type="ECO:0000256" key="9">
    <source>
        <dbReference type="SAM" id="MobiDB-lite"/>
    </source>
</evidence>
<name>A0A1Y1JE80_PLAGO</name>
<feature type="region of interest" description="Disordered" evidence="9">
    <location>
        <begin position="223"/>
        <end position="298"/>
    </location>
</feature>
<evidence type="ECO:0000256" key="7">
    <source>
        <dbReference type="ARBA" id="ARBA00023157"/>
    </source>
</evidence>
<evidence type="ECO:0000256" key="8">
    <source>
        <dbReference type="ARBA" id="ARBA00023180"/>
    </source>
</evidence>
<accession>A0A1Y1JE80</accession>
<reference evidence="13" key="1">
    <citation type="submission" date="2017-04" db="EMBL/GenBank/DDBJ databases">
        <title>Plasmodium gonderi genome.</title>
        <authorList>
            <person name="Arisue N."/>
            <person name="Honma H."/>
            <person name="Kawai S."/>
            <person name="Tougan T."/>
            <person name="Tanabe K."/>
            <person name="Horii T."/>
        </authorList>
    </citation>
    <scope>NUCLEOTIDE SEQUENCE [LARGE SCALE GENOMIC DNA]</scope>
    <source>
        <strain evidence="13">ATCC 30045</strain>
    </source>
</reference>
<evidence type="ECO:0000313" key="12">
    <source>
        <dbReference type="EMBL" id="GAW79517.1"/>
    </source>
</evidence>
<keyword evidence="4 10" id="KW-0732">Signal</keyword>
<feature type="domain" description="6-Cys" evidence="11">
    <location>
        <begin position="1914"/>
        <end position="2099"/>
    </location>
</feature>
<feature type="compositionally biased region" description="Acidic residues" evidence="9">
    <location>
        <begin position="2123"/>
        <end position="2133"/>
    </location>
</feature>
<dbReference type="Gene3D" id="2.60.40.2860">
    <property type="match status" value="9"/>
</dbReference>
<dbReference type="OrthoDB" id="369933at2759"/>
<dbReference type="EMBL" id="BDQF01000004">
    <property type="protein sequence ID" value="GAW79517.1"/>
    <property type="molecule type" value="Genomic_DNA"/>
</dbReference>
<feature type="domain" description="6-Cys" evidence="11">
    <location>
        <begin position="648"/>
        <end position="857"/>
    </location>
</feature>
<feature type="domain" description="6-Cys" evidence="11">
    <location>
        <begin position="860"/>
        <end position="1001"/>
    </location>
</feature>
<protein>
    <submittedName>
        <fullName evidence="12">6-cysteine protein</fullName>
    </submittedName>
</protein>
<feature type="domain" description="6-Cys" evidence="11">
    <location>
        <begin position="1627"/>
        <end position="1750"/>
    </location>
</feature>
<feature type="region of interest" description="Disordered" evidence="9">
    <location>
        <begin position="2120"/>
        <end position="2146"/>
    </location>
</feature>
<evidence type="ECO:0000256" key="10">
    <source>
        <dbReference type="SAM" id="SignalP"/>
    </source>
</evidence>
<dbReference type="SMART" id="SM00970">
    <property type="entry name" value="s48_45"/>
    <property type="match status" value="9"/>
</dbReference>
<organism evidence="12 13">
    <name type="scientific">Plasmodium gonderi</name>
    <dbReference type="NCBI Taxonomy" id="77519"/>
    <lineage>
        <taxon>Eukaryota</taxon>
        <taxon>Sar</taxon>
        <taxon>Alveolata</taxon>
        <taxon>Apicomplexa</taxon>
        <taxon>Aconoidasida</taxon>
        <taxon>Haemosporida</taxon>
        <taxon>Plasmodiidae</taxon>
        <taxon>Plasmodium</taxon>
        <taxon>Plasmodium (Plasmodium)</taxon>
    </lineage>
</organism>
<sequence>MGKLVRIRNFFLLPLVHIILVRKNDIDPKVHLKKNPYYSLRLLSDGNASSDNWKENEFLMKHKAIASNRNNNYGNKNDKSLLRQNAFEGIDKGRDIPNRISSRIIHYTNRNKLKWNFNHLQSLVKNEDIEQSKFLHFVRTSHWVDNKIDSEFPTTDETEEKTHYQNICEEQFFFHKNGPSKSRINHLQVQTKKWKDVIMSGAHELFGTLLFGKINDRRIGRYLQEDDNEEDDNEEDDNEEDDNEGEDIEGEDTEGIISGRNSYQLNSLEKDYQMKGMDSPPAEAIEKEDEEEEEEITLEVDPEDDDFDKITDSFKTTFKGEGLSLEQAVAESFASSNTNKEYVCDFKEYISPKESSKIVTCEMKIQEPLVKVKIICPTKDEEATKFKSIEYFPKKAPYVVLVNENKNGEETESLKEKKLAELVYGVVIPPQNNEKDNEFEKGSIEFILPPIMKSKKTLYYICDNSKSTDGGSNKGSRGITAISIEPYGEPVKGCNYSGKNKNFFTYNYDETASIGTPCVFQLNAGEIGGIMFPKDIKSTSCFDKMIPNTLNEKWDKKKKALIDVISGSVIYNKEMDAKYYDVKYFTIPQSYRDSINLFCHIKVGQENKVHMVYISINQELNMSIFNLYDSFSKIKKVSQIAKKTEGKTEYTCDFTDQLEKSLELNEKKVIICRKKLKEFDTFKMKCNVSKSKYANIEMIPKMLKDEKKKKNVLKIQLDVQYELFKRYLHFHTKNAEYLIGYPSFLMFPFNKIAKMELKKNSIFKSHKDFSYFDQVSTASDGLIKLLAYMDAQDTVVLKEKIPNLNISDEESNDEIFDLTFQVPAYVDISEPLYFFMGCNNTKDGGNIGVVELVISKNEQIVKGCNFAEGKIEYFTQNIASSENKCALEAYPNDVIGFNCSKITRADAEEESDEEDPVNNFVEPDGCFAHVYNESGGKTDINELLPGAQLYNIKKKKSRAFMKIPSIINKLSLSISCKCKVDSTVKEVNIKIVNGRTKTQKGLGVVDVKKEATTNSDDNIYTCPNKSIIEPKLAKWDDKYVKHTCQVDVKKENSYIELFCPSKDFSIHHNINMSYSTTKPQKEEQLKPFNQEVLEKLIPHSEILHKTKIMLPLTKTHEKENVDLSHIYLYFPQYVKEEHEFNIVCDNSNTFVDYKKGGTLSYQIKVPQRSKKVKGCDFTSTKSDIFLNTESANNCVIDALPNDIIGFVCPPDTVKITSCFRNAVVDEKLTNISDLLSLTDDNIANQTYTHNFNYIQVPNIISKDVSFKCICVNLKKDYQLKSPPSPKLLDVIYQKLNIKKADDALSLKADRKHKFLMSSMNMYLAHKTDKIASLFHKINEKKPAEEDANPEEIIEEIATSENYDDSTCPSCSIPQVLGGYTEEDYYSVLQNIHNESVEETITQEIASLIATDFKVYTLKINLKAPKLIEAKKVKEDAYVCDFSKKGLLLPEPLNEDIPSDIHCHSVLKPLDILYVKCPTEKAAYAIAKGKMEEDDDEGDKEITTLLDSVVQDGVSDASPLDDPSFVKYFSNYTIKPNNFFEKVLISEGTVEDKEEEIDTILPGALYTTMKVLKKKDPYTSYAAIVIPPSISKNTTFKVQCNNEGYKEASKYGGYKGIIHLSISKSEKKAIGCDFTSANSKLLTKGIELSTGQTKDCEIELKKNDIFGIRCNSDFTLDPEKCFHEIYNKSSEVKKISEVIPNVKIFTFPNSKSKIAYGKIPLDYVNKVNFSCSCKKPDGVTKGTMKVVVNNEEASLEDMKLVDAIKHENVNFCNFFDNEMLSFKQNADKNIQCKVEPELFSEVLVILPRLGSSNAGEADYKNFSVTPSLAVSEDIKVVLDDKNHVPLSTALKGVFGHRTFSFKKNDKNGIGFSFFIPPVFESINLKLIINQKEVLSSSKQRGVIFIVVRKNMDEGSLKMCDFTSSENSLSDLHGTNNEKVCNVKIKKGDVFGITCPKGFYLYPEACFSNVILDYYKGEVNVEAEQEEDASEGNDEDINYIEEAKTNLRLKDLLELVGENDIDISDLHNFYEFSNITEMLNFENFNLGSMPLDFKKNYTSSYAKAPAKFRSILKFSCNCYNPQKNVFGTMNVESEYTDVEKVGKPDEEKYVRTQLLPLRKKIKIEEESESEEEEADPFMQQDDSSTELVGGVGQWDQEETDNSSMLSDGISYTCDFSQENLFDLIEGKLQRNTCKINARAMDVVTIKCPPIKNHVHKETAVPERNEKEKVTITIDEEEYVTYQDEKTMKKTFSLKEIYNNEYYNMTTDEVKLLRKLDAEWDDNHIFYPKQVLENVIVENKIVKLKEALPGLIFLKSKVQDEMKSTNLITDGVTRFFIPPYVKDDFNFHIFCGKSSSKKPKRNDTSLGIVHVNISANRKELQGCDFVAPKGDVESSSIFTNKRDTSNDSICPISLTPNTVVGIRCPKKKLTPENCFQETYFIKEIQAGSTVDEFANLHKEKITDIIKDSIPIQNFENEENTYTYLILPKNMKHLETLDTQFYCTCDKNIVKMKIDEIYIKREKAERIDNETCTYDKVKNVTICNVVEYMESLSQKDNKTNHYKINLTGWSKLILKYPTNEKENYEKIFLNPFNIKEKVLFNKVPTDIEEILPGSITTNKVDSRTKIVEHTLRIPPYVHKSVQFSLEFNNSLSSKKVNYNYVYGNVIKIFIHVNEGYKEINGCDFTGYYNHLFSHTFDPNSKENITCKVTVGSKSFAGFACPPNFDVIPQNCFTSVYDNNDDDKVKKLVDLSEDAEHDSVHYNTRGFTLSYVTFKSAVKGQNISCKCVSPENVTYTINVAFDPDSSNAFPSTRIRIRYVDLKKGNFASYLRKR</sequence>
<dbReference type="GO" id="GO:0009986">
    <property type="term" value="C:cell surface"/>
    <property type="evidence" value="ECO:0007669"/>
    <property type="project" value="UniProtKB-SubCell"/>
</dbReference>
<keyword evidence="5" id="KW-0677">Repeat</keyword>
<evidence type="ECO:0000259" key="11">
    <source>
        <dbReference type="PROSITE" id="PS51701"/>
    </source>
</evidence>